<evidence type="ECO:0000313" key="18">
    <source>
        <dbReference type="Proteomes" id="UP000228552"/>
    </source>
</evidence>
<dbReference type="GO" id="GO:0008658">
    <property type="term" value="F:penicillin binding"/>
    <property type="evidence" value="ECO:0007669"/>
    <property type="project" value="InterPro"/>
</dbReference>
<feature type="compositionally biased region" description="Basic and acidic residues" evidence="13">
    <location>
        <begin position="633"/>
        <end position="646"/>
    </location>
</feature>
<evidence type="ECO:0000256" key="11">
    <source>
        <dbReference type="ARBA" id="ARBA00023136"/>
    </source>
</evidence>
<evidence type="ECO:0000259" key="16">
    <source>
        <dbReference type="Pfam" id="PF03717"/>
    </source>
</evidence>
<dbReference type="GO" id="GO:0005886">
    <property type="term" value="C:plasma membrane"/>
    <property type="evidence" value="ECO:0007669"/>
    <property type="project" value="UniProtKB-SubCell"/>
</dbReference>
<feature type="domain" description="Penicillin-binding protein transpeptidase" evidence="15">
    <location>
        <begin position="269"/>
        <end position="590"/>
    </location>
</feature>
<evidence type="ECO:0000256" key="14">
    <source>
        <dbReference type="SAM" id="Phobius"/>
    </source>
</evidence>
<organism evidence="17 18">
    <name type="scientific">Fusobacterium pseudoperiodonticum</name>
    <dbReference type="NCBI Taxonomy" id="2663009"/>
    <lineage>
        <taxon>Bacteria</taxon>
        <taxon>Fusobacteriati</taxon>
        <taxon>Fusobacteriota</taxon>
        <taxon>Fusobacteriia</taxon>
        <taxon>Fusobacteriales</taxon>
        <taxon>Fusobacteriaceae</taxon>
        <taxon>Fusobacterium</taxon>
    </lineage>
</organism>
<feature type="domain" description="Penicillin-binding protein dimerisation" evidence="16">
    <location>
        <begin position="64"/>
        <end position="234"/>
    </location>
</feature>
<keyword evidence="6 14" id="KW-0812">Transmembrane</keyword>
<dbReference type="InterPro" id="IPR005311">
    <property type="entry name" value="PBP_dimer"/>
</dbReference>
<accession>A0AAD0AMA0</accession>
<evidence type="ECO:0000256" key="7">
    <source>
        <dbReference type="ARBA" id="ARBA00022801"/>
    </source>
</evidence>
<evidence type="ECO:0000256" key="10">
    <source>
        <dbReference type="ARBA" id="ARBA00022989"/>
    </source>
</evidence>
<keyword evidence="12" id="KW-0961">Cell wall biogenesis/degradation</keyword>
<dbReference type="GO" id="GO:0071555">
    <property type="term" value="P:cell wall organization"/>
    <property type="evidence" value="ECO:0007669"/>
    <property type="project" value="UniProtKB-KW"/>
</dbReference>
<dbReference type="Pfam" id="PF03717">
    <property type="entry name" value="PBP_dimer"/>
    <property type="match status" value="1"/>
</dbReference>
<dbReference type="GO" id="GO:0009002">
    <property type="term" value="F:serine-type D-Ala-D-Ala carboxypeptidase activity"/>
    <property type="evidence" value="ECO:0007669"/>
    <property type="project" value="InterPro"/>
</dbReference>
<dbReference type="Proteomes" id="UP000228552">
    <property type="component" value="Chromosome"/>
</dbReference>
<evidence type="ECO:0000256" key="1">
    <source>
        <dbReference type="ARBA" id="ARBA00004167"/>
    </source>
</evidence>
<proteinExistence type="predicted"/>
<keyword evidence="5" id="KW-0645">Protease</keyword>
<keyword evidence="10 14" id="KW-1133">Transmembrane helix</keyword>
<keyword evidence="3" id="KW-1003">Cell membrane</keyword>
<keyword evidence="7" id="KW-0378">Hydrolase</keyword>
<dbReference type="NCBIfam" id="TIGR03423">
    <property type="entry name" value="pbp2_mrdA"/>
    <property type="match status" value="1"/>
</dbReference>
<dbReference type="InterPro" id="IPR050515">
    <property type="entry name" value="Beta-lactam/transpept"/>
</dbReference>
<dbReference type="GO" id="GO:0008360">
    <property type="term" value="P:regulation of cell shape"/>
    <property type="evidence" value="ECO:0007669"/>
    <property type="project" value="UniProtKB-KW"/>
</dbReference>
<keyword evidence="9" id="KW-0573">Peptidoglycan synthesis</keyword>
<dbReference type="InterPro" id="IPR001460">
    <property type="entry name" value="PCN-bd_Tpept"/>
</dbReference>
<evidence type="ECO:0000256" key="4">
    <source>
        <dbReference type="ARBA" id="ARBA00022519"/>
    </source>
</evidence>
<keyword evidence="4" id="KW-0997">Cell inner membrane</keyword>
<dbReference type="GO" id="GO:0009252">
    <property type="term" value="P:peptidoglycan biosynthetic process"/>
    <property type="evidence" value="ECO:0007669"/>
    <property type="project" value="UniProtKB-KW"/>
</dbReference>
<evidence type="ECO:0000259" key="15">
    <source>
        <dbReference type="Pfam" id="PF00905"/>
    </source>
</evidence>
<dbReference type="Gene3D" id="3.90.1310.10">
    <property type="entry name" value="Penicillin-binding protein 2a (Domain 2)"/>
    <property type="match status" value="1"/>
</dbReference>
<evidence type="ECO:0000256" key="12">
    <source>
        <dbReference type="ARBA" id="ARBA00023316"/>
    </source>
</evidence>
<comment type="subcellular location">
    <subcellularLocation>
        <location evidence="2">Cell membrane</location>
    </subcellularLocation>
    <subcellularLocation>
        <location evidence="1">Membrane</location>
        <topology evidence="1">Single-pass membrane protein</topology>
    </subcellularLocation>
</comment>
<feature type="compositionally biased region" description="Polar residues" evidence="13">
    <location>
        <begin position="609"/>
        <end position="632"/>
    </location>
</feature>
<gene>
    <name evidence="17" type="primary">mrdA</name>
    <name evidence="17" type="ORF">CTM74_09745</name>
</gene>
<dbReference type="SUPFAM" id="SSF56519">
    <property type="entry name" value="Penicillin binding protein dimerisation domain"/>
    <property type="match status" value="1"/>
</dbReference>
<evidence type="ECO:0000256" key="6">
    <source>
        <dbReference type="ARBA" id="ARBA00022692"/>
    </source>
</evidence>
<dbReference type="EMBL" id="CP024700">
    <property type="protein sequence ID" value="ATV62085.1"/>
    <property type="molecule type" value="Genomic_DNA"/>
</dbReference>
<dbReference type="SUPFAM" id="SSF56601">
    <property type="entry name" value="beta-lactamase/transpeptidase-like"/>
    <property type="match status" value="1"/>
</dbReference>
<evidence type="ECO:0000256" key="3">
    <source>
        <dbReference type="ARBA" id="ARBA00022475"/>
    </source>
</evidence>
<dbReference type="Gene3D" id="3.40.710.10">
    <property type="entry name" value="DD-peptidase/beta-lactamase superfamily"/>
    <property type="match status" value="1"/>
</dbReference>
<evidence type="ECO:0000313" key="17">
    <source>
        <dbReference type="EMBL" id="ATV62085.1"/>
    </source>
</evidence>
<dbReference type="AlphaFoldDB" id="A0AAD0AMA0"/>
<dbReference type="PANTHER" id="PTHR30627:SF2">
    <property type="entry name" value="PEPTIDOGLYCAN D,D-TRANSPEPTIDASE MRDA"/>
    <property type="match status" value="1"/>
</dbReference>
<dbReference type="GO" id="GO:0071972">
    <property type="term" value="F:peptidoglycan L,D-transpeptidase activity"/>
    <property type="evidence" value="ECO:0007669"/>
    <property type="project" value="TreeGrafter"/>
</dbReference>
<dbReference type="InterPro" id="IPR036138">
    <property type="entry name" value="PBP_dimer_sf"/>
</dbReference>
<sequence length="659" mass="75113">MKLNKYRDNDVVLGDKRNTREIWFKVIVFLCFFVLFLRLLYLQVLQGNEFSYLAERNQYKLIKIDSPRGKIFDSKGKLVVTNGTGYRLIYSLGREENEEYIKEIANLTDKTEEIVRKRIKYGEIFPYTKDNVLFEDLEEEKAHKLMEIINNYPYLEVQVYSKRKYLYDKVASHTIGYVKKISEKEYENLKEAGYTPRDMIGKLGIEKTYDDLLRGRNGFKYIEVNALNKIEREVEKVKSPIVGKNLHMSINMELQQYMEEEFEKDGRSGSFVALNPKTGEIITIVSYPTYSLNTFSSQISPEEWNKISNDPRKILTNKTIAGEYPPGSTFKMISAMAFLKSGIDPKLIYNDYNGYYQVGNWKWRAWKRGGHGPTDMKKSLVESVNTYYYKFSDQIGYAPIVKVARDFSLGQKSGIDVPGEKTGIIPDPDWKKKKTKTVWFRGDTILLSIGQGFTLVTPIQLAKAYTFLANKGWAYEPHVVSRIEDVQTGKIETVVTQKTVLTDYPASFYETINDALIATVDQNNGTTKIMKNPYVKVAAKSGSAQNPHSKLTHAWAAGYFPADTEPEIVFVCLLEGAGGGGVMAGGMAKRFLDKYLEVEKGIEVVKKTPQTETKKVNTSTTQRNVNNNNSEQGRGEETVNEERETETTSTTSTSEGEEN</sequence>
<evidence type="ECO:0000256" key="5">
    <source>
        <dbReference type="ARBA" id="ARBA00022670"/>
    </source>
</evidence>
<keyword evidence="18" id="KW-1185">Reference proteome</keyword>
<feature type="transmembrane region" description="Helical" evidence="14">
    <location>
        <begin position="22"/>
        <end position="41"/>
    </location>
</feature>
<dbReference type="PANTHER" id="PTHR30627">
    <property type="entry name" value="PEPTIDOGLYCAN D,D-TRANSPEPTIDASE"/>
    <property type="match status" value="1"/>
</dbReference>
<dbReference type="Gene3D" id="3.30.1390.30">
    <property type="entry name" value="Penicillin-binding protein 2a, domain 3"/>
    <property type="match status" value="1"/>
</dbReference>
<dbReference type="InterPro" id="IPR017790">
    <property type="entry name" value="Penicillin-binding_protein_2"/>
</dbReference>
<dbReference type="RefSeq" id="WP_099987964.1">
    <property type="nucleotide sequence ID" value="NZ_CP024700.1"/>
</dbReference>
<evidence type="ECO:0000256" key="2">
    <source>
        <dbReference type="ARBA" id="ARBA00004236"/>
    </source>
</evidence>
<feature type="region of interest" description="Disordered" evidence="13">
    <location>
        <begin position="609"/>
        <end position="659"/>
    </location>
</feature>
<name>A0AAD0AMA0_9FUSO</name>
<reference evidence="17 18" key="1">
    <citation type="submission" date="2017-11" db="EMBL/GenBank/DDBJ databases">
        <title>Genome sequencing of Fusobacterium periodonticum KCOM 1263.</title>
        <authorList>
            <person name="Kook J.-K."/>
            <person name="Park S.-N."/>
            <person name="Lim Y.K."/>
        </authorList>
    </citation>
    <scope>NUCLEOTIDE SEQUENCE [LARGE SCALE GENOMIC DNA]</scope>
    <source>
        <strain evidence="17 18">KCOM 1263</strain>
    </source>
</reference>
<dbReference type="InterPro" id="IPR012338">
    <property type="entry name" value="Beta-lactam/transpept-like"/>
</dbReference>
<dbReference type="GO" id="GO:0006508">
    <property type="term" value="P:proteolysis"/>
    <property type="evidence" value="ECO:0007669"/>
    <property type="project" value="UniProtKB-KW"/>
</dbReference>
<evidence type="ECO:0000256" key="13">
    <source>
        <dbReference type="SAM" id="MobiDB-lite"/>
    </source>
</evidence>
<keyword evidence="8" id="KW-0133">Cell shape</keyword>
<dbReference type="Pfam" id="PF00905">
    <property type="entry name" value="Transpeptidase"/>
    <property type="match status" value="1"/>
</dbReference>
<keyword evidence="11 14" id="KW-0472">Membrane</keyword>
<evidence type="ECO:0000256" key="8">
    <source>
        <dbReference type="ARBA" id="ARBA00022960"/>
    </source>
</evidence>
<feature type="compositionally biased region" description="Low complexity" evidence="13">
    <location>
        <begin position="647"/>
        <end position="659"/>
    </location>
</feature>
<evidence type="ECO:0000256" key="9">
    <source>
        <dbReference type="ARBA" id="ARBA00022984"/>
    </source>
</evidence>
<protein>
    <submittedName>
        <fullName evidence="17">Penicillin-binding protein 2</fullName>
    </submittedName>
</protein>